<dbReference type="RefSeq" id="WP_171189154.1">
    <property type="nucleotide sequence ID" value="NZ_WTPX01000135.1"/>
</dbReference>
<dbReference type="PANTHER" id="PTHR47432">
    <property type="entry name" value="CELL WALL ASSEMBLY REGULATOR SMI1"/>
    <property type="match status" value="1"/>
</dbReference>
<proteinExistence type="predicted"/>
<dbReference type="Gene3D" id="3.40.1580.10">
    <property type="entry name" value="SMI1/KNR4-like"/>
    <property type="match status" value="1"/>
</dbReference>
<dbReference type="InterPro" id="IPR018958">
    <property type="entry name" value="Knr4/Smi1-like_dom"/>
</dbReference>
<dbReference type="InterPro" id="IPR051873">
    <property type="entry name" value="KNR4/SMI1_regulator"/>
</dbReference>
<dbReference type="InterPro" id="IPR037883">
    <property type="entry name" value="Knr4/Smi1-like_sf"/>
</dbReference>
<protein>
    <recommendedName>
        <fullName evidence="1">Knr4/Smi1-like domain-containing protein</fullName>
    </recommendedName>
</protein>
<comment type="caution">
    <text evidence="2">The sequence shown here is derived from an EMBL/GenBank/DDBJ whole genome shotgun (WGS) entry which is preliminary data.</text>
</comment>
<evidence type="ECO:0000259" key="1">
    <source>
        <dbReference type="Pfam" id="PF09346"/>
    </source>
</evidence>
<dbReference type="Proteomes" id="UP000609651">
    <property type="component" value="Unassembled WGS sequence"/>
</dbReference>
<keyword evidence="3" id="KW-1185">Reference proteome</keyword>
<evidence type="ECO:0000313" key="2">
    <source>
        <dbReference type="EMBL" id="NNJ27277.1"/>
    </source>
</evidence>
<reference evidence="2 3" key="1">
    <citation type="journal article" date="2020" name="Syst. Appl. Microbiol.">
        <title>Alienimonas chondri sp. nov., a novel planctomycete isolated from the biofilm of the red alga Chondrus crispus.</title>
        <authorList>
            <person name="Vitorino I."/>
            <person name="Albuquerque L."/>
            <person name="Wiegand S."/>
            <person name="Kallscheuer N."/>
            <person name="da Costa M.S."/>
            <person name="Lobo-da-Cunha A."/>
            <person name="Jogler C."/>
            <person name="Lage O.M."/>
        </authorList>
    </citation>
    <scope>NUCLEOTIDE SEQUENCE [LARGE SCALE GENOMIC DNA]</scope>
    <source>
        <strain evidence="2 3">LzC2</strain>
    </source>
</reference>
<evidence type="ECO:0000313" key="3">
    <source>
        <dbReference type="Proteomes" id="UP000609651"/>
    </source>
</evidence>
<dbReference type="EMBL" id="WTPX01000135">
    <property type="protein sequence ID" value="NNJ27277.1"/>
    <property type="molecule type" value="Genomic_DNA"/>
</dbReference>
<organism evidence="2 3">
    <name type="scientific">Alienimonas chondri</name>
    <dbReference type="NCBI Taxonomy" id="2681879"/>
    <lineage>
        <taxon>Bacteria</taxon>
        <taxon>Pseudomonadati</taxon>
        <taxon>Planctomycetota</taxon>
        <taxon>Planctomycetia</taxon>
        <taxon>Planctomycetales</taxon>
        <taxon>Planctomycetaceae</taxon>
        <taxon>Alienimonas</taxon>
    </lineage>
</organism>
<name>A0ABX1VHF6_9PLAN</name>
<dbReference type="SUPFAM" id="SSF160631">
    <property type="entry name" value="SMI1/KNR4-like"/>
    <property type="match status" value="1"/>
</dbReference>
<dbReference type="Pfam" id="PF09346">
    <property type="entry name" value="SMI1_KNR4"/>
    <property type="match status" value="1"/>
</dbReference>
<sequence length="233" mass="24836">MPVHPAAIEFNRLTRHARVIVPAASFDLNPPATESALDLLEAGLNRAAPAGLTAAEVAAAIGGGGFDRPPDPNGPSFGRPLPEDLAAVLRRHDGAGFLGLLPVRWEPGDDPDLFTPLPAAWILEQWEGQRDLLAIREFADAVPNHTDSGVRPTWWDERWLPFAGNGGGDLLFLDYSPAPGGTAGQVVSHDHETGEHRVQALSLAALLEAAADAFESGKYRWISDGGSIEYADD</sequence>
<dbReference type="PANTHER" id="PTHR47432:SF1">
    <property type="entry name" value="CELL WALL ASSEMBLY REGULATOR SMI1"/>
    <property type="match status" value="1"/>
</dbReference>
<feature type="domain" description="Knr4/Smi1-like" evidence="1">
    <location>
        <begin position="77"/>
        <end position="208"/>
    </location>
</feature>
<gene>
    <name evidence="2" type="ORF">LzC2_33790</name>
</gene>
<accession>A0ABX1VHF6</accession>